<dbReference type="OrthoDB" id="3944862at2759"/>
<keyword evidence="3" id="KW-1185">Reference proteome</keyword>
<sequence length="590" mass="65718">MLRTSSDNLITTLISYLVPDQPTPSEIQSRNSSEYGESSSGFSRPLTGDIEKDDGHTKEDASNPSLETIPRGSRKRATSDLTISSGIRRERKTEVIAMNAFRSKDDMYHPEHVALSLSPASLQSSPIAIRRPFSSSRNELRTVTEEVTKLSTSPQRLLFERTEPVPKHPLRPSQPCREPATDGILTRMRPILTRSTAVSSKSDSSLAKVYMNPRSRDRHLPLKSCIKKRAKSDTFTSLDGLRWNTEDHDSKTLCRIKTVDFGGSGSKPCPQVSSTVIMPKSLHQASKHDVKTLSRPTGKRRRAASNSLLCPNTIRIIKSSVADPAITRTDVHVVAITPSWDAHDITNEEEPDTATPTMQVIETKNSSYEVIWDDVPLEQKVRGRGRRSSSASHSLEMVSPSARRGLERVNSKLTGWFGSWNSASDSFKPTIVVFPDDDGRTTGFDCAAEDREDLPLLAPPNSQVTSTTSSCHPSRPASVPLDGVVSSGDVSRGDVMDETLPYVGQYLLQPSEQSLLVRNREIQRKGRWNRHSTKARHLSSLEETDTRFHDHRDSVTIAHARLIHSGYVSPKPFERQDSYEIAKKRKHIRS</sequence>
<accession>W6YI59</accession>
<feature type="region of interest" description="Disordered" evidence="1">
    <location>
        <begin position="456"/>
        <end position="486"/>
    </location>
</feature>
<feature type="compositionally biased region" description="Basic and acidic residues" evidence="1">
    <location>
        <begin position="49"/>
        <end position="61"/>
    </location>
</feature>
<evidence type="ECO:0000313" key="2">
    <source>
        <dbReference type="EMBL" id="EUC31031.1"/>
    </source>
</evidence>
<protein>
    <submittedName>
        <fullName evidence="2">Uncharacterized protein</fullName>
    </submittedName>
</protein>
<name>W6YI59_COCC2</name>
<dbReference type="GeneID" id="19148853"/>
<dbReference type="Proteomes" id="UP000053841">
    <property type="component" value="Unassembled WGS sequence"/>
</dbReference>
<dbReference type="AlphaFoldDB" id="W6YI59"/>
<dbReference type="HOGENOM" id="CLU_413962_0_0_1"/>
<reference evidence="2 3" key="1">
    <citation type="journal article" date="2013" name="PLoS Genet.">
        <title>Comparative genome structure, secondary metabolite, and effector coding capacity across Cochliobolus pathogens.</title>
        <authorList>
            <person name="Condon B.J."/>
            <person name="Leng Y."/>
            <person name="Wu D."/>
            <person name="Bushley K.E."/>
            <person name="Ohm R.A."/>
            <person name="Otillar R."/>
            <person name="Martin J."/>
            <person name="Schackwitz W."/>
            <person name="Grimwood J."/>
            <person name="MohdZainudin N."/>
            <person name="Xue C."/>
            <person name="Wang R."/>
            <person name="Manning V.A."/>
            <person name="Dhillon B."/>
            <person name="Tu Z.J."/>
            <person name="Steffenson B.J."/>
            <person name="Salamov A."/>
            <person name="Sun H."/>
            <person name="Lowry S."/>
            <person name="LaButti K."/>
            <person name="Han J."/>
            <person name="Copeland A."/>
            <person name="Lindquist E."/>
            <person name="Barry K."/>
            <person name="Schmutz J."/>
            <person name="Baker S.E."/>
            <person name="Ciuffetti L.M."/>
            <person name="Grigoriev I.V."/>
            <person name="Zhong S."/>
            <person name="Turgeon B.G."/>
        </authorList>
    </citation>
    <scope>NUCLEOTIDE SEQUENCE [LARGE SCALE GENOMIC DNA]</scope>
    <source>
        <strain evidence="2 3">26-R-13</strain>
    </source>
</reference>
<dbReference type="KEGG" id="bze:COCCADRAFT_38821"/>
<proteinExistence type="predicted"/>
<dbReference type="RefSeq" id="XP_007714664.1">
    <property type="nucleotide sequence ID" value="XM_007716474.1"/>
</dbReference>
<dbReference type="EMBL" id="KI964678">
    <property type="protein sequence ID" value="EUC31031.1"/>
    <property type="molecule type" value="Genomic_DNA"/>
</dbReference>
<dbReference type="eggNOG" id="ENOG502T0SF">
    <property type="taxonomic scope" value="Eukaryota"/>
</dbReference>
<gene>
    <name evidence="2" type="ORF">COCCADRAFT_38821</name>
</gene>
<evidence type="ECO:0000313" key="3">
    <source>
        <dbReference type="Proteomes" id="UP000053841"/>
    </source>
</evidence>
<feature type="compositionally biased region" description="Polar residues" evidence="1">
    <location>
        <begin position="460"/>
        <end position="472"/>
    </location>
</feature>
<feature type="region of interest" description="Disordered" evidence="1">
    <location>
        <begin position="19"/>
        <end position="86"/>
    </location>
</feature>
<feature type="region of interest" description="Disordered" evidence="1">
    <location>
        <begin position="283"/>
        <end position="304"/>
    </location>
</feature>
<feature type="compositionally biased region" description="Low complexity" evidence="1">
    <location>
        <begin position="29"/>
        <end position="44"/>
    </location>
</feature>
<organism evidence="2 3">
    <name type="scientific">Cochliobolus carbonum (strain 26-R-13)</name>
    <name type="common">Maize leaf spot fungus</name>
    <name type="synonym">Bipolaris zeicola</name>
    <dbReference type="NCBI Taxonomy" id="930089"/>
    <lineage>
        <taxon>Eukaryota</taxon>
        <taxon>Fungi</taxon>
        <taxon>Dikarya</taxon>
        <taxon>Ascomycota</taxon>
        <taxon>Pezizomycotina</taxon>
        <taxon>Dothideomycetes</taxon>
        <taxon>Pleosporomycetidae</taxon>
        <taxon>Pleosporales</taxon>
        <taxon>Pleosporineae</taxon>
        <taxon>Pleosporaceae</taxon>
        <taxon>Bipolaris</taxon>
    </lineage>
</organism>
<evidence type="ECO:0000256" key="1">
    <source>
        <dbReference type="SAM" id="MobiDB-lite"/>
    </source>
</evidence>